<sequence length="672" mass="79270">MQLPEYIENAEIIKYQAPTVDRPDRFPFNLMEPQMFERFCCDLVNYIMSYKLHCSIFNVLPIGTIGQKQYGADIFVENNERAKTTYSLYEVKRVKNYNVSDYKKTVSRFLDNYEKWALPIDKFTLLVAEDISAETIVLWKQEAKKLSKIKIEYEIVPISQLNIWVRDFPELIYKYFHEAWVESFWGEAALWHIKKYGIFRFEESASWVGYVNIEKEIYEDFFSYKNSHVRIQGFLPSKSKNSLNCIVEFRNGKFSHVMTTLNGKQLLERYFIGCEIPMEESEHPYLIKNVTNECDTFFCDIGNSRILLSEEEVLAFQGAMQFFKKEYISRISLVEAVWCSSNFSTYTYRGVDIPLLSINRNLWGAIKSFARENDVFETDGLWSIFDSGSDWLKVYTKSISKKMEMGYHVFIKPNTKVSLHSNYTVPDDEVVLVWSPPSEFLVNTFNQNIGPRYYWDAKTSHDWLINELIPTVLEWKHKDKTRNQQGLFRNSINRFLNLQQSKRSKFCRGTYKPENYLDSFYREDLSKKLDIASSIKDALRIIDELQKFFAGTKSLYVCKNSYKALYFNLAELMVKTDMNKSNFHYVKSNLNYLVATDYQSLIISIREFVLEVKNGCTNTFQLDCLLRCYQSCLQDENCHINTVEIKAMLLDLSPVFELMNERRLLERQLEKL</sequence>
<dbReference type="Proteomes" id="UP000240728">
    <property type="component" value="Unassembled WGS sequence"/>
</dbReference>
<proteinExistence type="predicted"/>
<gene>
    <name evidence="2" type="ORF">C0W53_07695</name>
    <name evidence="1" type="ORF">C9J27_09775</name>
</gene>
<dbReference type="EMBL" id="PYOZ01000003">
    <property type="protein sequence ID" value="PSX45889.1"/>
    <property type="molecule type" value="Genomic_DNA"/>
</dbReference>
<dbReference type="EMBL" id="PYNF01000006">
    <property type="protein sequence ID" value="PSU99244.1"/>
    <property type="molecule type" value="Genomic_DNA"/>
</dbReference>
<evidence type="ECO:0000313" key="3">
    <source>
        <dbReference type="Proteomes" id="UP000240728"/>
    </source>
</evidence>
<dbReference type="Proteomes" id="UP000241426">
    <property type="component" value="Unassembled WGS sequence"/>
</dbReference>
<protein>
    <submittedName>
        <fullName evidence="1">Uncharacterized protein</fullName>
    </submittedName>
</protein>
<dbReference type="AlphaFoldDB" id="A0A2T3KIX1"/>
<evidence type="ECO:0000313" key="4">
    <source>
        <dbReference type="Proteomes" id="UP000241426"/>
    </source>
</evidence>
<organism evidence="1 4">
    <name type="scientific">Photobacterium kishitanii</name>
    <dbReference type="NCBI Taxonomy" id="318456"/>
    <lineage>
        <taxon>Bacteria</taxon>
        <taxon>Pseudomonadati</taxon>
        <taxon>Pseudomonadota</taxon>
        <taxon>Gammaproteobacteria</taxon>
        <taxon>Vibrionales</taxon>
        <taxon>Vibrionaceae</taxon>
        <taxon>Photobacterium</taxon>
    </lineage>
</organism>
<dbReference type="OrthoDB" id="7032596at2"/>
<dbReference type="RefSeq" id="WP_045067356.1">
    <property type="nucleotide sequence ID" value="NZ_JZTB01000027.1"/>
</dbReference>
<name>A0A2T3KIX1_9GAMM</name>
<reference evidence="3 4" key="1">
    <citation type="submission" date="2018-01" db="EMBL/GenBank/DDBJ databases">
        <title>Whole genome sequencing of Histamine producing bacteria.</title>
        <authorList>
            <person name="Butler K."/>
        </authorList>
    </citation>
    <scope>NUCLEOTIDE SEQUENCE [LARGE SCALE GENOMIC DNA]</scope>
    <source>
        <strain evidence="2 3">A1-4</strain>
        <strain evidence="1 4">FS-7.2</strain>
    </source>
</reference>
<comment type="caution">
    <text evidence="1">The sequence shown here is derived from an EMBL/GenBank/DDBJ whole genome shotgun (WGS) entry which is preliminary data.</text>
</comment>
<evidence type="ECO:0000313" key="1">
    <source>
        <dbReference type="EMBL" id="PSU99244.1"/>
    </source>
</evidence>
<dbReference type="STRING" id="318456.GCA_001455895_00560"/>
<accession>A0A2T3KIX1</accession>
<keyword evidence="3" id="KW-1185">Reference proteome</keyword>
<evidence type="ECO:0000313" key="2">
    <source>
        <dbReference type="EMBL" id="PSX45889.1"/>
    </source>
</evidence>